<keyword evidence="1" id="KW-1133">Transmembrane helix</keyword>
<reference evidence="2 3" key="1">
    <citation type="submission" date="2018-12" db="EMBL/GenBank/DDBJ databases">
        <title>Unveiling genomic diversity among members of the Bifidobacterium pseudolongum species, a widely distributed gut commensal of the animal kingdom.</title>
        <authorList>
            <person name="Lugli G.A."/>
            <person name="Duranti S."/>
            <person name="Albert K."/>
            <person name="Mancabelli L."/>
            <person name="Napoli S."/>
            <person name="Viappiani A."/>
            <person name="Anzalone R."/>
            <person name="Longhi G."/>
            <person name="Milani C."/>
            <person name="Turroni F."/>
            <person name="Alessandri G."/>
            <person name="Sela D.A."/>
            <person name="Van Sinderen D."/>
            <person name="Ventura M."/>
        </authorList>
    </citation>
    <scope>NUCLEOTIDE SEQUENCE [LARGE SCALE GENOMIC DNA]</scope>
    <source>
        <strain evidence="2 3">2032B</strain>
    </source>
</reference>
<proteinExistence type="predicted"/>
<evidence type="ECO:0000256" key="1">
    <source>
        <dbReference type="SAM" id="Phobius"/>
    </source>
</evidence>
<keyword evidence="1" id="KW-0472">Membrane</keyword>
<keyword evidence="1" id="KW-0812">Transmembrane</keyword>
<evidence type="ECO:0000313" key="3">
    <source>
        <dbReference type="Proteomes" id="UP000292535"/>
    </source>
</evidence>
<dbReference type="Proteomes" id="UP000292535">
    <property type="component" value="Unassembled WGS sequence"/>
</dbReference>
<sequence>MSMEPQGKTSDTRRMSLRGAALEAVLNVTSGTTRAALFAVLLAAVIFGCAGAEFLQLREINMRVREFVSSGASTVLVEYAGRIDGAACESLASVDGVQAAGALRAASARPVAEVLPMTPLPALEATPGAVELLASGDSMETHALDVAEMDGIWLSTQAAEVVGAQVGDTVPLSDGSRMHIAGIYASPEDGRTGNTSYAVVMPVHSTSVGKGFDVCMVKAWPVPRSLESLALMSVRELSGNRDDQPHVRQLNATLGSKLESERMYASRGTVHMPWMACALAMALGFAAIWSRRLEFASALHCGVPKLALMAQSLLETMSWEIMALAICSPLFTVAWLGWEGADGMQVIMLMGRSAIGALAGAICGALIAVLCVRERNLFRYFKGRG</sequence>
<feature type="transmembrane region" description="Helical" evidence="1">
    <location>
        <begin position="272"/>
        <end position="289"/>
    </location>
</feature>
<accession>A0A4Q5AFI0</accession>
<dbReference type="EMBL" id="RYUQ01000001">
    <property type="protein sequence ID" value="RYQ26983.1"/>
    <property type="molecule type" value="Genomic_DNA"/>
</dbReference>
<protein>
    <submittedName>
        <fullName evidence="2">Uncharacterized protein</fullName>
    </submittedName>
</protein>
<organism evidence="2 3">
    <name type="scientific">Bifidobacterium pseudolongum subsp. globosum</name>
    <dbReference type="NCBI Taxonomy" id="1690"/>
    <lineage>
        <taxon>Bacteria</taxon>
        <taxon>Bacillati</taxon>
        <taxon>Actinomycetota</taxon>
        <taxon>Actinomycetes</taxon>
        <taxon>Bifidobacteriales</taxon>
        <taxon>Bifidobacteriaceae</taxon>
        <taxon>Bifidobacterium</taxon>
    </lineage>
</organism>
<evidence type="ECO:0000313" key="2">
    <source>
        <dbReference type="EMBL" id="RYQ26983.1"/>
    </source>
</evidence>
<feature type="transmembrane region" description="Helical" evidence="1">
    <location>
        <begin position="321"/>
        <end position="338"/>
    </location>
</feature>
<gene>
    <name evidence="2" type="ORF">PG2032B_0027</name>
</gene>
<feature type="transmembrane region" description="Helical" evidence="1">
    <location>
        <begin position="35"/>
        <end position="55"/>
    </location>
</feature>
<feature type="transmembrane region" description="Helical" evidence="1">
    <location>
        <begin position="350"/>
        <end position="372"/>
    </location>
</feature>
<dbReference type="AlphaFoldDB" id="A0A4Q5AFI0"/>
<comment type="caution">
    <text evidence="2">The sequence shown here is derived from an EMBL/GenBank/DDBJ whole genome shotgun (WGS) entry which is preliminary data.</text>
</comment>
<name>A0A4Q5AFI0_9BIFI</name>